<feature type="region of interest" description="Disordered" evidence="1">
    <location>
        <begin position="29"/>
        <end position="56"/>
    </location>
</feature>
<dbReference type="SMART" id="SM00449">
    <property type="entry name" value="SPRY"/>
    <property type="match status" value="1"/>
</dbReference>
<evidence type="ECO:0000256" key="2">
    <source>
        <dbReference type="SAM" id="SignalP"/>
    </source>
</evidence>
<dbReference type="InterPro" id="IPR043136">
    <property type="entry name" value="B30.2/SPRY_sf"/>
</dbReference>
<evidence type="ECO:0000313" key="4">
    <source>
        <dbReference type="EMBL" id="AFN86177.1"/>
    </source>
</evidence>
<evidence type="ECO:0000313" key="6">
    <source>
        <dbReference type="WBParaSite" id="Gr19_v10_g16090.t1"/>
    </source>
</evidence>
<reference evidence="4" key="1">
    <citation type="journal article" date="2012" name="Plant Physiol.">
        <title>The Effector SPRYSEC-19 of Globodera rostochiensis Suppresses CC-NB-LRR-Mediated Disease Resistance in Plants.</title>
        <authorList>
            <person name="Postma W.J."/>
            <person name="Slootweg E.J."/>
            <person name="Rehman S."/>
            <person name="Finkers-Tomczak A."/>
            <person name="Tytgat T.O."/>
            <person name="van Gelderen K."/>
            <person name="Lozano-Torres J.L."/>
            <person name="Roosien J."/>
            <person name="Pomp R."/>
            <person name="van Schaik C."/>
            <person name="Bakker J."/>
            <person name="Goverse A."/>
            <person name="Smant G."/>
        </authorList>
    </citation>
    <scope>NUCLEOTIDE SEQUENCE</scope>
    <source>
        <strain evidence="4">Ro1-Mierenbos</strain>
    </source>
</reference>
<reference evidence="6" key="2">
    <citation type="submission" date="2022-11" db="UniProtKB">
        <authorList>
            <consortium name="WormBaseParasite"/>
        </authorList>
    </citation>
    <scope>IDENTIFICATION</scope>
</reference>
<dbReference type="PROSITE" id="PS50188">
    <property type="entry name" value="B302_SPRY"/>
    <property type="match status" value="1"/>
</dbReference>
<dbReference type="InterPro" id="IPR044736">
    <property type="entry name" value="Gid1/RanBPM/SPLA_SPRY"/>
</dbReference>
<evidence type="ECO:0000313" key="5">
    <source>
        <dbReference type="Proteomes" id="UP000887572"/>
    </source>
</evidence>
<dbReference type="InterPro" id="IPR013320">
    <property type="entry name" value="ConA-like_dom_sf"/>
</dbReference>
<dbReference type="AlphaFoldDB" id="I7AL59"/>
<name>I7AL59_GLORO</name>
<dbReference type="Pfam" id="PF00622">
    <property type="entry name" value="SPRY"/>
    <property type="match status" value="1"/>
</dbReference>
<evidence type="ECO:0000256" key="1">
    <source>
        <dbReference type="SAM" id="MobiDB-lite"/>
    </source>
</evidence>
<dbReference type="SUPFAM" id="SSF49899">
    <property type="entry name" value="Concanavalin A-like lectins/glucanases"/>
    <property type="match status" value="1"/>
</dbReference>
<feature type="compositionally biased region" description="Polar residues" evidence="1">
    <location>
        <begin position="29"/>
        <end position="45"/>
    </location>
</feature>
<dbReference type="WBParaSite" id="Gr19_v10_g16090.t1">
    <property type="protein sequence ID" value="Gr19_v10_g16090.t1"/>
    <property type="gene ID" value="Gr19_v10_g16090"/>
</dbReference>
<organism evidence="4">
    <name type="scientific">Globodera rostochiensis</name>
    <name type="common">Golden nematode worm</name>
    <name type="synonym">Heterodera rostochiensis</name>
    <dbReference type="NCBI Taxonomy" id="31243"/>
    <lineage>
        <taxon>Eukaryota</taxon>
        <taxon>Metazoa</taxon>
        <taxon>Ecdysozoa</taxon>
        <taxon>Nematoda</taxon>
        <taxon>Chromadorea</taxon>
        <taxon>Rhabditida</taxon>
        <taxon>Tylenchina</taxon>
        <taxon>Tylenchomorpha</taxon>
        <taxon>Tylenchoidea</taxon>
        <taxon>Heteroderidae</taxon>
        <taxon>Heteroderinae</taxon>
        <taxon>Globodera</taxon>
    </lineage>
</organism>
<protein>
    <submittedName>
        <fullName evidence="4 6">Secreted SPRY domain-containing protein 10</fullName>
    </submittedName>
</protein>
<dbReference type="Gene3D" id="2.60.120.920">
    <property type="match status" value="1"/>
</dbReference>
<feature type="chain" id="PRO_5038286629" evidence="2">
    <location>
        <begin position="26"/>
        <end position="256"/>
    </location>
</feature>
<keyword evidence="2" id="KW-0732">Signal</keyword>
<dbReference type="InterPro" id="IPR001870">
    <property type="entry name" value="B30.2/SPRY"/>
</dbReference>
<proteinExistence type="evidence at transcript level"/>
<feature type="domain" description="B30.2/SPRY" evidence="3">
    <location>
        <begin position="35"/>
        <end position="243"/>
    </location>
</feature>
<dbReference type="CDD" id="cd12885">
    <property type="entry name" value="SPRY_RanBP_like"/>
    <property type="match status" value="1"/>
</dbReference>
<dbReference type="Proteomes" id="UP000887572">
    <property type="component" value="Unplaced"/>
</dbReference>
<feature type="signal peptide" evidence="2">
    <location>
        <begin position="1"/>
        <end position="25"/>
    </location>
</feature>
<accession>I7AL59</accession>
<sequence length="256" mass="27864">MRFFHFLDAVCLFVVATFILLETDAQPKTSNTKLKNKGPTSSGNAKPNPGLTLGNRWDSDASDKGLTLSPDQLIADYTGLHLGHRSVSAEQPIPKIKSGFFYYEVETLEREGKSISIGLGPNKGLPTGKEIGVDEGYAYDNNGDVWGHKVDGCFNYHGRPYIKGEHQFADRDAVNGVVLVSIDVVGCGVNLKTGQIFYTQNGVLLNTTGGRLLVVDLDADLFPTVSLGYPGNKIEANFGSKEFKFNITKALSMRLL</sequence>
<dbReference type="InterPro" id="IPR003877">
    <property type="entry name" value="SPRY_dom"/>
</dbReference>
<dbReference type="EMBL" id="JX026917">
    <property type="protein sequence ID" value="AFN86177.1"/>
    <property type="molecule type" value="mRNA"/>
</dbReference>
<gene>
    <name evidence="4" type="primary">SPRYSEC-10</name>
</gene>
<keyword evidence="5" id="KW-1185">Reference proteome</keyword>
<evidence type="ECO:0000259" key="3">
    <source>
        <dbReference type="PROSITE" id="PS50188"/>
    </source>
</evidence>